<dbReference type="AlphaFoldDB" id="A0AAW1U8N1"/>
<gene>
    <name evidence="2" type="ORF">WA026_009465</name>
</gene>
<dbReference type="Proteomes" id="UP001431783">
    <property type="component" value="Unassembled WGS sequence"/>
</dbReference>
<proteinExistence type="predicted"/>
<keyword evidence="3" id="KW-1185">Reference proteome</keyword>
<organism evidence="2 3">
    <name type="scientific">Henosepilachna vigintioctopunctata</name>
    <dbReference type="NCBI Taxonomy" id="420089"/>
    <lineage>
        <taxon>Eukaryota</taxon>
        <taxon>Metazoa</taxon>
        <taxon>Ecdysozoa</taxon>
        <taxon>Arthropoda</taxon>
        <taxon>Hexapoda</taxon>
        <taxon>Insecta</taxon>
        <taxon>Pterygota</taxon>
        <taxon>Neoptera</taxon>
        <taxon>Endopterygota</taxon>
        <taxon>Coleoptera</taxon>
        <taxon>Polyphaga</taxon>
        <taxon>Cucujiformia</taxon>
        <taxon>Coccinelloidea</taxon>
        <taxon>Coccinellidae</taxon>
        <taxon>Epilachninae</taxon>
        <taxon>Epilachnini</taxon>
        <taxon>Henosepilachna</taxon>
    </lineage>
</organism>
<evidence type="ECO:0000313" key="3">
    <source>
        <dbReference type="Proteomes" id="UP001431783"/>
    </source>
</evidence>
<name>A0AAW1U8N1_9CUCU</name>
<feature type="signal peptide" evidence="1">
    <location>
        <begin position="1"/>
        <end position="16"/>
    </location>
</feature>
<protein>
    <submittedName>
        <fullName evidence="2">Uncharacterized protein</fullName>
    </submittedName>
</protein>
<dbReference type="PANTHER" id="PTHR31649:SF10">
    <property type="entry name" value="IP19903P-RELATED"/>
    <property type="match status" value="1"/>
</dbReference>
<evidence type="ECO:0000313" key="2">
    <source>
        <dbReference type="EMBL" id="KAK9875669.1"/>
    </source>
</evidence>
<dbReference type="PANTHER" id="PTHR31649">
    <property type="entry name" value="AGAP009604-PA"/>
    <property type="match status" value="1"/>
</dbReference>
<keyword evidence="1" id="KW-0732">Signal</keyword>
<comment type="caution">
    <text evidence="2">The sequence shown here is derived from an EMBL/GenBank/DDBJ whole genome shotgun (WGS) entry which is preliminary data.</text>
</comment>
<dbReference type="EMBL" id="JARQZJ010000034">
    <property type="protein sequence ID" value="KAK9875669.1"/>
    <property type="molecule type" value="Genomic_DNA"/>
</dbReference>
<reference evidence="2 3" key="1">
    <citation type="submission" date="2023-03" db="EMBL/GenBank/DDBJ databases">
        <title>Genome insight into feeding habits of ladybird beetles.</title>
        <authorList>
            <person name="Li H.-S."/>
            <person name="Huang Y.-H."/>
            <person name="Pang H."/>
        </authorList>
    </citation>
    <scope>NUCLEOTIDE SEQUENCE [LARGE SCALE GENOMIC DNA]</scope>
    <source>
        <strain evidence="2">SYSU_2023b</strain>
        <tissue evidence="2">Whole body</tissue>
    </source>
</reference>
<feature type="chain" id="PRO_5043620897" evidence="1">
    <location>
        <begin position="17"/>
        <end position="198"/>
    </location>
</feature>
<evidence type="ECO:0000256" key="1">
    <source>
        <dbReference type="SAM" id="SignalP"/>
    </source>
</evidence>
<accession>A0AAW1U8N1</accession>
<sequence length="198" mass="22624">MKVIVLCFVILASVYADQCKPKYHFWRPYNGTIPTDAFLAGTDDNGRQNYVAKIVPLDKYQWTVPQQIRQNWSYIDFSWCCGGYNPVRIDKAIEILCVDKPNTITWEKVDRYADELKPRCCLVEGGIGLYDGKIYFPYIGKAVRDGINYIGRTYVDRSWDGVHIMNGTTSTKILSDFEVLTYDCEKNTSEAGAVLTLN</sequence>